<evidence type="ECO:0000313" key="2">
    <source>
        <dbReference type="Proteomes" id="UP000178405"/>
    </source>
</evidence>
<gene>
    <name evidence="1" type="ORF">A2Z63_03245</name>
</gene>
<organism evidence="1 2">
    <name type="scientific">Candidatus Giovannonibacteria bacterium RIFCSPLOWO2_02_44_8</name>
    <dbReference type="NCBI Taxonomy" id="1798355"/>
    <lineage>
        <taxon>Bacteria</taxon>
        <taxon>Candidatus Giovannoniibacteriota</taxon>
    </lineage>
</organism>
<dbReference type="Proteomes" id="UP000178405">
    <property type="component" value="Unassembled WGS sequence"/>
</dbReference>
<comment type="caution">
    <text evidence="1">The sequence shown here is derived from an EMBL/GenBank/DDBJ whole genome shotgun (WGS) entry which is preliminary data.</text>
</comment>
<evidence type="ECO:0000313" key="1">
    <source>
        <dbReference type="EMBL" id="OGF86050.1"/>
    </source>
</evidence>
<reference evidence="1 2" key="1">
    <citation type="journal article" date="2016" name="Nat. Commun.">
        <title>Thousands of microbial genomes shed light on interconnected biogeochemical processes in an aquifer system.</title>
        <authorList>
            <person name="Anantharaman K."/>
            <person name="Brown C.T."/>
            <person name="Hug L.A."/>
            <person name="Sharon I."/>
            <person name="Castelle C.J."/>
            <person name="Probst A.J."/>
            <person name="Thomas B.C."/>
            <person name="Singh A."/>
            <person name="Wilkins M.J."/>
            <person name="Karaoz U."/>
            <person name="Brodie E.L."/>
            <person name="Williams K.H."/>
            <person name="Hubbard S.S."/>
            <person name="Banfield J.F."/>
        </authorList>
    </citation>
    <scope>NUCLEOTIDE SEQUENCE [LARGE SCALE GENOMIC DNA]</scope>
</reference>
<dbReference type="EMBL" id="MFIH01000008">
    <property type="protein sequence ID" value="OGF86050.1"/>
    <property type="molecule type" value="Genomic_DNA"/>
</dbReference>
<protein>
    <submittedName>
        <fullName evidence="1">Uncharacterized protein</fullName>
    </submittedName>
</protein>
<dbReference type="AlphaFoldDB" id="A0A1F5XDV4"/>
<name>A0A1F5XDV4_9BACT</name>
<proteinExistence type="predicted"/>
<sequence length="103" mass="12057">MYQRCYTAVKSVKEDNMECILEPRHSQLFLQTLVGPFKNEEEAGRALIENGFEKTTGRTYFHPKLMVTYFLRQLEALDSFADEIKGMIERGETGRIDRMDPFK</sequence>
<accession>A0A1F5XDV4</accession>